<sequence>MDSIQVSFIEMIFLKVIVLIYCSFDKISQVLMSDCFLVELFIYMHEYFTKIGKFQLLDVVIKREVFIFFG</sequence>
<keyword evidence="1" id="KW-0472">Membrane</keyword>
<protein>
    <submittedName>
        <fullName evidence="2">Uncharacterized protein</fullName>
    </submittedName>
</protein>
<comment type="caution">
    <text evidence="2">The sequence shown here is derived from an EMBL/GenBank/DDBJ whole genome shotgun (WGS) entry which is preliminary data.</text>
</comment>
<gene>
    <name evidence="2" type="ORF">CVD27_19610</name>
</gene>
<evidence type="ECO:0000313" key="3">
    <source>
        <dbReference type="Proteomes" id="UP000234950"/>
    </source>
</evidence>
<proteinExistence type="predicted"/>
<keyword evidence="3" id="KW-1185">Reference proteome</keyword>
<dbReference type="EMBL" id="PGVE01000072">
    <property type="protein sequence ID" value="PLS02369.1"/>
    <property type="molecule type" value="Genomic_DNA"/>
</dbReference>
<keyword evidence="1" id="KW-0812">Transmembrane</keyword>
<accession>A0A2N5HA26</accession>
<keyword evidence="1" id="KW-1133">Transmembrane helix</keyword>
<dbReference type="AlphaFoldDB" id="A0A2N5HA26"/>
<name>A0A2N5HA26_9BACI</name>
<feature type="transmembrane region" description="Helical" evidence="1">
    <location>
        <begin position="6"/>
        <end position="24"/>
    </location>
</feature>
<evidence type="ECO:0000313" key="2">
    <source>
        <dbReference type="EMBL" id="PLS02369.1"/>
    </source>
</evidence>
<evidence type="ECO:0000256" key="1">
    <source>
        <dbReference type="SAM" id="Phobius"/>
    </source>
</evidence>
<organism evidence="2 3">
    <name type="scientific">Neobacillus cucumis</name>
    <dbReference type="NCBI Taxonomy" id="1740721"/>
    <lineage>
        <taxon>Bacteria</taxon>
        <taxon>Bacillati</taxon>
        <taxon>Bacillota</taxon>
        <taxon>Bacilli</taxon>
        <taxon>Bacillales</taxon>
        <taxon>Bacillaceae</taxon>
        <taxon>Neobacillus</taxon>
    </lineage>
</organism>
<reference evidence="2 3" key="1">
    <citation type="submission" date="2017-11" db="EMBL/GenBank/DDBJ databases">
        <title>Comparitive Functional Genomics of Dry Heat Resistant strains isolated from the Viking Spacecraft.</title>
        <authorList>
            <person name="Seuylemezian A."/>
            <person name="Cooper K."/>
            <person name="Vaishampayan P."/>
        </authorList>
    </citation>
    <scope>NUCLEOTIDE SEQUENCE [LARGE SCALE GENOMIC DNA]</scope>
    <source>
        <strain evidence="2 3">V32-6</strain>
    </source>
</reference>
<dbReference type="Proteomes" id="UP000234950">
    <property type="component" value="Unassembled WGS sequence"/>
</dbReference>